<organism evidence="7 8">
    <name type="scientific">Terribacillus halophilus</name>
    <dbReference type="NCBI Taxonomy" id="361279"/>
    <lineage>
        <taxon>Bacteria</taxon>
        <taxon>Bacillati</taxon>
        <taxon>Bacillota</taxon>
        <taxon>Bacilli</taxon>
        <taxon>Bacillales</taxon>
        <taxon>Bacillaceae</taxon>
        <taxon>Terribacillus</taxon>
    </lineage>
</organism>
<dbReference type="GO" id="GO:0006508">
    <property type="term" value="P:proteolysis"/>
    <property type="evidence" value="ECO:0007669"/>
    <property type="project" value="UniProtKB-KW"/>
</dbReference>
<evidence type="ECO:0000256" key="1">
    <source>
        <dbReference type="ARBA" id="ARBA00009179"/>
    </source>
</evidence>
<sequence length="477" mass="52484">MQIKKATFVIAIILALVVGAGGSYAYTSYAGKEESGSRSASDDAGSLSEVENAYELIKDNALAKPDAQQLQEGAIQGMLETLDDPYSSFLDEESSTQLNQQLESSFEGIGAEVSMVDKQVTIVAPIKDSPAEEAGLRPNDQVLEVDGDSLQGLDLQEAVNKIRGEKGTTVTLSVKRPGVSEELNIDVTRDEIPVETVYADTKEVDGKTAGVLEITSFSESTAKEFKTALDKLEKDGIDGLIIDVRGNPGGILTTVEDILKNFVPRDKPYLQIEDKNGEKQEFFTKLDEKKEYPVNVLIDEGSASASEILAGAMNQAGGYELIGKTTFGKGTVQQTVPLQNDSMLKLTLYKWLTPNGDWIHEKGIKPTVEVDQPEYFYSSPIQLDEKETLKFNDNNDKIKNLQIMLEGLGYEPSRKDGYLNEKTETAVKQFQQDNDLKATGEVDQETADLLQTKIIEQVRNGKHDNQMDKALQELFRS</sequence>
<dbReference type="NCBIfam" id="TIGR00225">
    <property type="entry name" value="prc"/>
    <property type="match status" value="1"/>
</dbReference>
<dbReference type="GO" id="GO:0004175">
    <property type="term" value="F:endopeptidase activity"/>
    <property type="evidence" value="ECO:0007669"/>
    <property type="project" value="TreeGrafter"/>
</dbReference>
<dbReference type="InterPro" id="IPR001478">
    <property type="entry name" value="PDZ"/>
</dbReference>
<keyword evidence="2 5" id="KW-0645">Protease</keyword>
<comment type="similarity">
    <text evidence="1 5">Belongs to the peptidase S41A family.</text>
</comment>
<dbReference type="CDD" id="cd06782">
    <property type="entry name" value="cpPDZ_CPP-like"/>
    <property type="match status" value="1"/>
</dbReference>
<dbReference type="SMART" id="SM00228">
    <property type="entry name" value="PDZ"/>
    <property type="match status" value="1"/>
</dbReference>
<dbReference type="Pfam" id="PF13180">
    <property type="entry name" value="PDZ_2"/>
    <property type="match status" value="1"/>
</dbReference>
<evidence type="ECO:0000313" key="8">
    <source>
        <dbReference type="Proteomes" id="UP000198666"/>
    </source>
</evidence>
<evidence type="ECO:0000256" key="2">
    <source>
        <dbReference type="ARBA" id="ARBA00022670"/>
    </source>
</evidence>
<protein>
    <submittedName>
        <fullName evidence="7">Carboxyl-terminal processing protease</fullName>
    </submittedName>
</protein>
<dbReference type="GO" id="GO:0030288">
    <property type="term" value="C:outer membrane-bounded periplasmic space"/>
    <property type="evidence" value="ECO:0007669"/>
    <property type="project" value="TreeGrafter"/>
</dbReference>
<dbReference type="Gene3D" id="3.90.226.10">
    <property type="entry name" value="2-enoyl-CoA Hydratase, Chain A, domain 1"/>
    <property type="match status" value="1"/>
</dbReference>
<evidence type="ECO:0000256" key="4">
    <source>
        <dbReference type="ARBA" id="ARBA00022825"/>
    </source>
</evidence>
<dbReference type="SMART" id="SM00245">
    <property type="entry name" value="TSPc"/>
    <property type="match status" value="1"/>
</dbReference>
<dbReference type="FunFam" id="2.30.42.10:FF:000063">
    <property type="entry name" value="Peptidase, S41 family"/>
    <property type="match status" value="1"/>
</dbReference>
<dbReference type="Proteomes" id="UP000198666">
    <property type="component" value="Unassembled WGS sequence"/>
</dbReference>
<dbReference type="InterPro" id="IPR055210">
    <property type="entry name" value="CtpA/B_N"/>
</dbReference>
<dbReference type="PROSITE" id="PS50106">
    <property type="entry name" value="PDZ"/>
    <property type="match status" value="1"/>
</dbReference>
<dbReference type="InterPro" id="IPR029045">
    <property type="entry name" value="ClpP/crotonase-like_dom_sf"/>
</dbReference>
<dbReference type="SUPFAM" id="SSF52096">
    <property type="entry name" value="ClpP/crotonase"/>
    <property type="match status" value="1"/>
</dbReference>
<dbReference type="Pfam" id="PF01471">
    <property type="entry name" value="PG_binding_1"/>
    <property type="match status" value="1"/>
</dbReference>
<dbReference type="InterPro" id="IPR005151">
    <property type="entry name" value="Tail-specific_protease"/>
</dbReference>
<keyword evidence="4 5" id="KW-0720">Serine protease</keyword>
<dbReference type="CDD" id="cd07560">
    <property type="entry name" value="Peptidase_S41_CPP"/>
    <property type="match status" value="1"/>
</dbReference>
<reference evidence="8" key="1">
    <citation type="submission" date="2016-10" db="EMBL/GenBank/DDBJ databases">
        <authorList>
            <person name="Varghese N."/>
            <person name="Submissions S."/>
        </authorList>
    </citation>
    <scope>NUCLEOTIDE SEQUENCE [LARGE SCALE GENOMIC DNA]</scope>
    <source>
        <strain evidence="8">DSM 21620</strain>
    </source>
</reference>
<dbReference type="InterPro" id="IPR004447">
    <property type="entry name" value="Peptidase_S41A"/>
</dbReference>
<dbReference type="Gene3D" id="1.10.101.10">
    <property type="entry name" value="PGBD-like superfamily/PGBD"/>
    <property type="match status" value="1"/>
</dbReference>
<dbReference type="AlphaFoldDB" id="A0A1G6J3A9"/>
<dbReference type="InterPro" id="IPR036365">
    <property type="entry name" value="PGBD-like_sf"/>
</dbReference>
<proteinExistence type="inferred from homology"/>
<evidence type="ECO:0000256" key="5">
    <source>
        <dbReference type="RuleBase" id="RU004404"/>
    </source>
</evidence>
<dbReference type="Pfam" id="PF22694">
    <property type="entry name" value="CtpB_N-like"/>
    <property type="match status" value="1"/>
</dbReference>
<keyword evidence="8" id="KW-1185">Reference proteome</keyword>
<feature type="domain" description="PDZ" evidence="6">
    <location>
        <begin position="95"/>
        <end position="177"/>
    </location>
</feature>
<dbReference type="InterPro" id="IPR002477">
    <property type="entry name" value="Peptidoglycan-bd-like"/>
</dbReference>
<dbReference type="PANTHER" id="PTHR32060">
    <property type="entry name" value="TAIL-SPECIFIC PROTEASE"/>
    <property type="match status" value="1"/>
</dbReference>
<dbReference type="Gene3D" id="3.30.750.44">
    <property type="match status" value="1"/>
</dbReference>
<dbReference type="InterPro" id="IPR036366">
    <property type="entry name" value="PGBDSf"/>
</dbReference>
<name>A0A1G6J3A9_9BACI</name>
<dbReference type="PANTHER" id="PTHR32060:SF29">
    <property type="entry name" value="CARBOXY-TERMINAL PROCESSING PROTEASE CTPB"/>
    <property type="match status" value="1"/>
</dbReference>
<evidence type="ECO:0000259" key="6">
    <source>
        <dbReference type="PROSITE" id="PS50106"/>
    </source>
</evidence>
<dbReference type="EMBL" id="FMZB01000001">
    <property type="protein sequence ID" value="SDC12486.1"/>
    <property type="molecule type" value="Genomic_DNA"/>
</dbReference>
<dbReference type="STRING" id="361279.SAMN05421663_101444"/>
<dbReference type="Pfam" id="PF03572">
    <property type="entry name" value="Peptidase_S41"/>
    <property type="match status" value="1"/>
</dbReference>
<dbReference type="InterPro" id="IPR036034">
    <property type="entry name" value="PDZ_sf"/>
</dbReference>
<dbReference type="GO" id="GO:0008236">
    <property type="term" value="F:serine-type peptidase activity"/>
    <property type="evidence" value="ECO:0007669"/>
    <property type="project" value="UniProtKB-KW"/>
</dbReference>
<dbReference type="SUPFAM" id="SSF50156">
    <property type="entry name" value="PDZ domain-like"/>
    <property type="match status" value="1"/>
</dbReference>
<dbReference type="GO" id="GO:0007165">
    <property type="term" value="P:signal transduction"/>
    <property type="evidence" value="ECO:0007669"/>
    <property type="project" value="TreeGrafter"/>
</dbReference>
<dbReference type="SUPFAM" id="SSF47090">
    <property type="entry name" value="PGBD-like"/>
    <property type="match status" value="1"/>
</dbReference>
<dbReference type="Gene3D" id="2.30.42.10">
    <property type="match status" value="1"/>
</dbReference>
<keyword evidence="3 5" id="KW-0378">Hydrolase</keyword>
<evidence type="ECO:0000313" key="7">
    <source>
        <dbReference type="EMBL" id="SDC12486.1"/>
    </source>
</evidence>
<accession>A0A1G6J3A9</accession>
<gene>
    <name evidence="7" type="ORF">SAMN05421663_101444</name>
</gene>
<evidence type="ECO:0000256" key="3">
    <source>
        <dbReference type="ARBA" id="ARBA00022801"/>
    </source>
</evidence>